<organism evidence="2 3">
    <name type="scientific">Haloarchaeobius iranensis</name>
    <dbReference type="NCBI Taxonomy" id="996166"/>
    <lineage>
        <taxon>Archaea</taxon>
        <taxon>Methanobacteriati</taxon>
        <taxon>Methanobacteriota</taxon>
        <taxon>Stenosarchaea group</taxon>
        <taxon>Halobacteria</taxon>
        <taxon>Halobacteriales</taxon>
        <taxon>Halorubellaceae</taxon>
        <taxon>Haloarchaeobius</taxon>
    </lineage>
</organism>
<keyword evidence="1" id="KW-0812">Transmembrane</keyword>
<dbReference type="AlphaFoldDB" id="A0A1G9XST5"/>
<gene>
    <name evidence="2" type="ORF">SAMN05192554_111121</name>
</gene>
<evidence type="ECO:0000313" key="2">
    <source>
        <dbReference type="EMBL" id="SDM99857.1"/>
    </source>
</evidence>
<proteinExistence type="predicted"/>
<keyword evidence="3" id="KW-1185">Reference proteome</keyword>
<dbReference type="Proteomes" id="UP000199370">
    <property type="component" value="Unassembled WGS sequence"/>
</dbReference>
<evidence type="ECO:0000313" key="3">
    <source>
        <dbReference type="Proteomes" id="UP000199370"/>
    </source>
</evidence>
<reference evidence="2 3" key="1">
    <citation type="submission" date="2016-10" db="EMBL/GenBank/DDBJ databases">
        <authorList>
            <person name="de Groot N.N."/>
        </authorList>
    </citation>
    <scope>NUCLEOTIDE SEQUENCE [LARGE SCALE GENOMIC DNA]</scope>
    <source>
        <strain evidence="3">EB21,IBRC-M 10013,KCTC 4048</strain>
    </source>
</reference>
<protein>
    <submittedName>
        <fullName evidence="2">Uncharacterized protein</fullName>
    </submittedName>
</protein>
<sequence>MDETNSLVEAIRREKETTLWEVFVHVLSLMMGGIIGGKAFQVAQADNSIWYEMGIYTGLLIIGIVTIYIVRLSKPIGDGITRYREKSGE</sequence>
<name>A0A1G9XST5_9EURY</name>
<dbReference type="EMBL" id="FNIA01000011">
    <property type="protein sequence ID" value="SDM99857.1"/>
    <property type="molecule type" value="Genomic_DNA"/>
</dbReference>
<feature type="transmembrane region" description="Helical" evidence="1">
    <location>
        <begin position="22"/>
        <end position="43"/>
    </location>
</feature>
<feature type="transmembrane region" description="Helical" evidence="1">
    <location>
        <begin position="49"/>
        <end position="70"/>
    </location>
</feature>
<keyword evidence="1" id="KW-1133">Transmembrane helix</keyword>
<evidence type="ECO:0000256" key="1">
    <source>
        <dbReference type="SAM" id="Phobius"/>
    </source>
</evidence>
<accession>A0A1G9XST5</accession>
<keyword evidence="1" id="KW-0472">Membrane</keyword>